<dbReference type="PROSITE" id="PS51186">
    <property type="entry name" value="GNAT"/>
    <property type="match status" value="1"/>
</dbReference>
<dbReference type="EMBL" id="LRPH01000081">
    <property type="protein sequence ID" value="KWU56578.1"/>
    <property type="molecule type" value="Genomic_DNA"/>
</dbReference>
<protein>
    <submittedName>
        <fullName evidence="6">Phosphinothricin acetyltransferase</fullName>
    </submittedName>
</protein>
<keyword evidence="2" id="KW-0012">Acyltransferase</keyword>
<comment type="catalytic activity">
    <reaction evidence="3">
        <text>L-methionine sulfoximine + acetyl-CoA = N-acetyl-L-methionine sulfoximine + CoA + H(+)</text>
        <dbReference type="Rhea" id="RHEA:47660"/>
        <dbReference type="ChEBI" id="CHEBI:15378"/>
        <dbReference type="ChEBI" id="CHEBI:57287"/>
        <dbReference type="ChEBI" id="CHEBI:57288"/>
        <dbReference type="ChEBI" id="CHEBI:87826"/>
        <dbReference type="ChEBI" id="CHEBI:87827"/>
    </reaction>
</comment>
<dbReference type="AlphaFoldDB" id="A0A120ECW4"/>
<dbReference type="Pfam" id="PF00583">
    <property type="entry name" value="Acetyltransf_1"/>
    <property type="match status" value="1"/>
</dbReference>
<evidence type="ECO:0000313" key="6">
    <source>
        <dbReference type="EMBL" id="KWU56578.1"/>
    </source>
</evidence>
<evidence type="ECO:0000256" key="3">
    <source>
        <dbReference type="ARBA" id="ARBA00050603"/>
    </source>
</evidence>
<dbReference type="InterPro" id="IPR016181">
    <property type="entry name" value="Acyl_CoA_acyltransferase"/>
</dbReference>
<proteinExistence type="predicted"/>
<dbReference type="GO" id="GO:0016747">
    <property type="term" value="F:acyltransferase activity, transferring groups other than amino-acyl groups"/>
    <property type="evidence" value="ECO:0007669"/>
    <property type="project" value="InterPro"/>
</dbReference>
<comment type="caution">
    <text evidence="6">The sequence shown here is derived from an EMBL/GenBank/DDBJ whole genome shotgun (WGS) entry which is preliminary data.</text>
</comment>
<dbReference type="PANTHER" id="PTHR43072:SF23">
    <property type="entry name" value="UPF0039 PROTEIN C11D3.02C"/>
    <property type="match status" value="1"/>
</dbReference>
<evidence type="ECO:0000256" key="1">
    <source>
        <dbReference type="ARBA" id="ARBA00022679"/>
    </source>
</evidence>
<sequence length="170" mass="19682">MIREAMKEDVTFILDIYNDAIFNSTAVYAYKPVTLENRIDWYEQKKADGYPILVYELDNKVVGFATFGPFRAWPAYKYSIEHSIYVDKEYRKNGIGKSLMKELIAIAQKRKYMTLIAGIDAENEKSIALHQNYGFVHAGTIKKAGYKFNRWLDLAFYQLELNGPGNPIEE</sequence>
<dbReference type="Gene3D" id="3.40.630.30">
    <property type="match status" value="1"/>
</dbReference>
<dbReference type="SUPFAM" id="SSF55729">
    <property type="entry name" value="Acyl-CoA N-acyltransferases (Nat)"/>
    <property type="match status" value="1"/>
</dbReference>
<evidence type="ECO:0000256" key="2">
    <source>
        <dbReference type="ARBA" id="ARBA00023315"/>
    </source>
</evidence>
<dbReference type="FunFam" id="3.40.630.30:FF:000026">
    <property type="entry name" value="Phosphinothricin acetyltransferase"/>
    <property type="match status" value="1"/>
</dbReference>
<organism evidence="6 7">
    <name type="scientific">Bacillus mycoides</name>
    <dbReference type="NCBI Taxonomy" id="1405"/>
    <lineage>
        <taxon>Bacteria</taxon>
        <taxon>Bacillati</taxon>
        <taxon>Bacillota</taxon>
        <taxon>Bacilli</taxon>
        <taxon>Bacillales</taxon>
        <taxon>Bacillaceae</taxon>
        <taxon>Bacillus</taxon>
        <taxon>Bacillus cereus group</taxon>
    </lineage>
</organism>
<dbReference type="PANTHER" id="PTHR43072">
    <property type="entry name" value="N-ACETYLTRANSFERASE"/>
    <property type="match status" value="1"/>
</dbReference>
<comment type="catalytic activity">
    <reaction evidence="4">
        <text>L-methionine sulfone + acetyl-CoA = N-acetyl-L-methionine sulfone + CoA + H(+)</text>
        <dbReference type="Rhea" id="RHEA:47656"/>
        <dbReference type="ChEBI" id="CHEBI:15378"/>
        <dbReference type="ChEBI" id="CHEBI:57287"/>
        <dbReference type="ChEBI" id="CHEBI:57288"/>
        <dbReference type="ChEBI" id="CHEBI:87824"/>
        <dbReference type="ChEBI" id="CHEBI:87825"/>
    </reaction>
</comment>
<evidence type="ECO:0000313" key="7">
    <source>
        <dbReference type="Proteomes" id="UP000065797"/>
    </source>
</evidence>
<gene>
    <name evidence="6" type="ORF">AWW70_22520</name>
</gene>
<evidence type="ECO:0000256" key="4">
    <source>
        <dbReference type="ARBA" id="ARBA00051334"/>
    </source>
</evidence>
<dbReference type="Proteomes" id="UP000065797">
    <property type="component" value="Unassembled WGS sequence"/>
</dbReference>
<name>A0A120ECW4_BACMY</name>
<keyword evidence="1 6" id="KW-0808">Transferase</keyword>
<feature type="domain" description="N-acetyltransferase" evidence="5">
    <location>
        <begin position="1"/>
        <end position="164"/>
    </location>
</feature>
<accession>A0A120ECW4</accession>
<dbReference type="InterPro" id="IPR000182">
    <property type="entry name" value="GNAT_dom"/>
</dbReference>
<dbReference type="RefSeq" id="WP_060751379.1">
    <property type="nucleotide sequence ID" value="NZ_LRPH01000081.1"/>
</dbReference>
<reference evidence="6 7" key="1">
    <citation type="submission" date="2016-01" db="EMBL/GenBank/DDBJ databases">
        <authorList>
            <person name="McClelland M."/>
            <person name="Jain A."/>
            <person name="Saraogi P."/>
            <person name="Mendelson R."/>
            <person name="Westerman R."/>
            <person name="SanMiguel P."/>
            <person name="Csonka L."/>
        </authorList>
    </citation>
    <scope>NUCLEOTIDE SEQUENCE [LARGE SCALE GENOMIC DNA]</scope>
    <source>
        <strain evidence="6 7">PE8-15</strain>
    </source>
</reference>
<evidence type="ECO:0000259" key="5">
    <source>
        <dbReference type="PROSITE" id="PS51186"/>
    </source>
</evidence>
<dbReference type="CDD" id="cd04301">
    <property type="entry name" value="NAT_SF"/>
    <property type="match status" value="1"/>
</dbReference>